<evidence type="ECO:0008006" key="4">
    <source>
        <dbReference type="Google" id="ProtNLM"/>
    </source>
</evidence>
<protein>
    <recommendedName>
        <fullName evidence="4">Phosphate-selective porin O and P</fullName>
    </recommendedName>
</protein>
<keyword evidence="3" id="KW-1185">Reference proteome</keyword>
<evidence type="ECO:0000313" key="3">
    <source>
        <dbReference type="Proteomes" id="UP000503004"/>
    </source>
</evidence>
<evidence type="ECO:0000256" key="1">
    <source>
        <dbReference type="SAM" id="SignalP"/>
    </source>
</evidence>
<sequence>MKPHRWIVFSSLIAISLGTANASDEPSSTSSLPEEESLYDEIERGFYSRVNVLAFGITQQPADPSALNTNNVLGISRYQAVLNPRIDLNLDFQRLELSVKERFLYVWQRWEEGLPSGREDSTAQFYLNEGFARYRLLDDLFVSFGRENLQWGPSVLLSSSNPFNPQNGRNNPRVEVPGLDYARAVWVPDSNWSVSFIANTSPGRLFSAKLFGLDQTSFIGPATNVEGRRFEQSYALKTDFTGDGKYFSLIPTYRNQNGYQVGYLGGWNVSDALLLYSEGSAGEQRDFEVQIGTSYTFEEGETVNLEYYHNENGCLLDNIRSCFTTRQITYRDVYYRQDYLMGQFTDNKIIGDLNLNLRWIHDINDQSNQIIGIFEYEANRNTLLYVIANGYTGGSKSEFGSLLNYSLFVGAGYTF</sequence>
<accession>A0A858Q9T3</accession>
<proteinExistence type="predicted"/>
<feature type="signal peptide" evidence="1">
    <location>
        <begin position="1"/>
        <end position="22"/>
    </location>
</feature>
<evidence type="ECO:0000313" key="2">
    <source>
        <dbReference type="EMBL" id="QJD30600.1"/>
    </source>
</evidence>
<dbReference type="AlphaFoldDB" id="A0A858Q9T3"/>
<name>A0A858Q9T3_9GAMM</name>
<gene>
    <name evidence="2" type="ORF">GNH96_11860</name>
</gene>
<organism evidence="2 3">
    <name type="scientific">Methylococcus geothermalis</name>
    <dbReference type="NCBI Taxonomy" id="2681310"/>
    <lineage>
        <taxon>Bacteria</taxon>
        <taxon>Pseudomonadati</taxon>
        <taxon>Pseudomonadota</taxon>
        <taxon>Gammaproteobacteria</taxon>
        <taxon>Methylococcales</taxon>
        <taxon>Methylococcaceae</taxon>
        <taxon>Methylococcus</taxon>
    </lineage>
</organism>
<reference evidence="3" key="1">
    <citation type="submission" date="2019-12" db="EMBL/GenBank/DDBJ databases">
        <authorList>
            <person name="Awala S.I."/>
            <person name="Rhee S.K."/>
        </authorList>
    </citation>
    <scope>NUCLEOTIDE SEQUENCE [LARGE SCALE GENOMIC DNA]</scope>
    <source>
        <strain evidence="3">IM1</strain>
    </source>
</reference>
<keyword evidence="1" id="KW-0732">Signal</keyword>
<dbReference type="EMBL" id="CP046565">
    <property type="protein sequence ID" value="QJD30600.1"/>
    <property type="molecule type" value="Genomic_DNA"/>
</dbReference>
<dbReference type="RefSeq" id="WP_169603877.1">
    <property type="nucleotide sequence ID" value="NZ_CP046565.1"/>
</dbReference>
<dbReference type="Proteomes" id="UP000503004">
    <property type="component" value="Chromosome"/>
</dbReference>
<dbReference type="KEGG" id="metu:GNH96_11860"/>
<feature type="chain" id="PRO_5032912868" description="Phosphate-selective porin O and P" evidence="1">
    <location>
        <begin position="23"/>
        <end position="415"/>
    </location>
</feature>